<organism evidence="2 3">
    <name type="scientific">Digitaria exilis</name>
    <dbReference type="NCBI Taxonomy" id="1010633"/>
    <lineage>
        <taxon>Eukaryota</taxon>
        <taxon>Viridiplantae</taxon>
        <taxon>Streptophyta</taxon>
        <taxon>Embryophyta</taxon>
        <taxon>Tracheophyta</taxon>
        <taxon>Spermatophyta</taxon>
        <taxon>Magnoliopsida</taxon>
        <taxon>Liliopsida</taxon>
        <taxon>Poales</taxon>
        <taxon>Poaceae</taxon>
        <taxon>PACMAD clade</taxon>
        <taxon>Panicoideae</taxon>
        <taxon>Panicodae</taxon>
        <taxon>Paniceae</taxon>
        <taxon>Anthephorinae</taxon>
        <taxon>Digitaria</taxon>
    </lineage>
</organism>
<reference evidence="2" key="1">
    <citation type="submission" date="2020-07" db="EMBL/GenBank/DDBJ databases">
        <title>Genome sequence and genetic diversity analysis of an under-domesticated orphan crop, white fonio (Digitaria exilis).</title>
        <authorList>
            <person name="Bennetzen J.L."/>
            <person name="Chen S."/>
            <person name="Ma X."/>
            <person name="Wang X."/>
            <person name="Yssel A.E.J."/>
            <person name="Chaluvadi S.R."/>
            <person name="Johnson M."/>
            <person name="Gangashetty P."/>
            <person name="Hamidou F."/>
            <person name="Sanogo M.D."/>
            <person name="Zwaenepoel A."/>
            <person name="Wallace J."/>
            <person name="Van De Peer Y."/>
            <person name="Van Deynze A."/>
        </authorList>
    </citation>
    <scope>NUCLEOTIDE SEQUENCE</scope>
    <source>
        <tissue evidence="2">Leaves</tissue>
    </source>
</reference>
<comment type="caution">
    <text evidence="2">The sequence shown here is derived from an EMBL/GenBank/DDBJ whole genome shotgun (WGS) entry which is preliminary data.</text>
</comment>
<evidence type="ECO:0000313" key="2">
    <source>
        <dbReference type="EMBL" id="KAF8669766.1"/>
    </source>
</evidence>
<gene>
    <name evidence="2" type="ORF">HU200_050934</name>
</gene>
<name>A0A835B147_9POAL</name>
<accession>A0A835B147</accession>
<proteinExistence type="predicted"/>
<keyword evidence="3" id="KW-1185">Reference proteome</keyword>
<feature type="domain" description="DUF1618" evidence="1">
    <location>
        <begin position="227"/>
        <end position="398"/>
    </location>
</feature>
<dbReference type="AlphaFoldDB" id="A0A835B147"/>
<sequence length="481" mass="53361">MAATVAVLASSEGKGSRVDIPLPDVELLERWGHIGDSRNATTAMSTTSTGLTISVTLCASRSPGLSYLSVDCPGLDLDPSDMTLAPKVVTTDGDLVLIRVPNHPHARCDSSISDYFVYRVHPERAKLDRLPFPPTRHLRDNNFAILSCGEGGYVVAGLQPYFEVIFTLHRYRSAPNGALGSWTSLELTVETPLREKVCPIPKSSLRVIFHDTTKVITLGGAKGTIGWVDLWRGIVLCDVLDKSPKLYDMPLPIPSKGNWSTYLTGCPRYSRDIVVNQSRDTIKYVEMEFNMDTPTPAARSYHEWLACQERPCHEPQWLVPGSWKATIWSMPIPVSSWNDWKRQCFVSSKRIDKIAADIKADYKLLCTRNKWRTTGKYLCLNRLHMAYPALSIADDVVYMLSKGTRSGTAPMIFSVNLKAHALQGLVEQATRYRGFMLCYLSSGISKHLKPTGLQIPDNQTQLDGSWLKGVEVLLGGTALSS</sequence>
<dbReference type="InterPro" id="IPR011676">
    <property type="entry name" value="DUF1618"/>
</dbReference>
<dbReference type="PANTHER" id="PTHR33074:SF18">
    <property type="entry name" value="OS06G0718700 PROTEIN"/>
    <property type="match status" value="1"/>
</dbReference>
<dbReference type="Proteomes" id="UP000636709">
    <property type="component" value="Unassembled WGS sequence"/>
</dbReference>
<dbReference type="Pfam" id="PF07762">
    <property type="entry name" value="DUF1618"/>
    <property type="match status" value="1"/>
</dbReference>
<dbReference type="OrthoDB" id="603670at2759"/>
<evidence type="ECO:0000259" key="1">
    <source>
        <dbReference type="Pfam" id="PF07762"/>
    </source>
</evidence>
<dbReference type="PANTHER" id="PTHR33074">
    <property type="entry name" value="EXPRESSED PROTEIN-RELATED"/>
    <property type="match status" value="1"/>
</dbReference>
<protein>
    <recommendedName>
        <fullName evidence="1">DUF1618 domain-containing protein</fullName>
    </recommendedName>
</protein>
<evidence type="ECO:0000313" key="3">
    <source>
        <dbReference type="Proteomes" id="UP000636709"/>
    </source>
</evidence>
<dbReference type="EMBL" id="JACEFO010002268">
    <property type="protein sequence ID" value="KAF8669766.1"/>
    <property type="molecule type" value="Genomic_DNA"/>
</dbReference>